<dbReference type="EMBL" id="CP051180">
    <property type="protein sequence ID" value="QIZ77751.1"/>
    <property type="molecule type" value="Genomic_DNA"/>
</dbReference>
<dbReference type="AlphaFoldDB" id="A0A6H1UF92"/>
<reference evidence="3 4" key="1">
    <citation type="submission" date="2020-04" db="EMBL/GenBank/DDBJ databases">
        <title>Ferrimonas sp. S7 isolated from sea water.</title>
        <authorList>
            <person name="Bae S.S."/>
            <person name="Baek K."/>
        </authorList>
    </citation>
    <scope>NUCLEOTIDE SEQUENCE [LARGE SCALE GENOMIC DNA]</scope>
    <source>
        <strain evidence="3 4">S7</strain>
    </source>
</reference>
<keyword evidence="1" id="KW-0472">Membrane</keyword>
<sequence>MSMLLDAVQRQRQSELNHDPALAAMLPRQKPKRQLPWTWLLPPAALAIGAAAGWLWAPMTTTTPPLNVPASTAVRAIEPTLAASVEAAAANQFELAQRIVMPLPVDLAAQRITVTPSIPVAVVAQQPTQFNTAPLEQKPTNQSKAVTEEAVAEPVNNDLLAALEQALADVGEEPFESQLSAQHGQMERLEQELTAAVEVNADDEQIVIPVEPEGKYDAAEDSLDSLSPDMQVALEQALQKVGIEASAPKAGEPMVIPKLGQMPWSFQKNLPDLDVTAHVYASDASKSWLRANGQELQEGDEAAPGLKVKQILPNEIVLEMDNQVFRIPALGSI</sequence>
<dbReference type="Proteomes" id="UP000501602">
    <property type="component" value="Chromosome"/>
</dbReference>
<organism evidence="3 4">
    <name type="scientific">Ferrimonas lipolytica</name>
    <dbReference type="NCBI Taxonomy" id="2724191"/>
    <lineage>
        <taxon>Bacteria</taxon>
        <taxon>Pseudomonadati</taxon>
        <taxon>Pseudomonadota</taxon>
        <taxon>Gammaproteobacteria</taxon>
        <taxon>Alteromonadales</taxon>
        <taxon>Ferrimonadaceae</taxon>
        <taxon>Ferrimonas</taxon>
    </lineage>
</organism>
<evidence type="ECO:0000313" key="3">
    <source>
        <dbReference type="EMBL" id="QIZ77751.1"/>
    </source>
</evidence>
<evidence type="ECO:0000313" key="4">
    <source>
        <dbReference type="Proteomes" id="UP000501602"/>
    </source>
</evidence>
<dbReference type="GO" id="GO:0015627">
    <property type="term" value="C:type II protein secretion system complex"/>
    <property type="evidence" value="ECO:0007669"/>
    <property type="project" value="InterPro"/>
</dbReference>
<keyword evidence="4" id="KW-1185">Reference proteome</keyword>
<feature type="domain" description="Type II secretion system protein GspB C-terminal" evidence="2">
    <location>
        <begin position="270"/>
        <end position="329"/>
    </location>
</feature>
<name>A0A6H1UF92_9GAMM</name>
<dbReference type="InterPro" id="IPR032389">
    <property type="entry name" value="GspB_C"/>
</dbReference>
<evidence type="ECO:0000259" key="2">
    <source>
        <dbReference type="Pfam" id="PF16537"/>
    </source>
</evidence>
<dbReference type="RefSeq" id="WP_168661036.1">
    <property type="nucleotide sequence ID" value="NZ_CP051180.1"/>
</dbReference>
<keyword evidence="1" id="KW-0812">Transmembrane</keyword>
<feature type="transmembrane region" description="Helical" evidence="1">
    <location>
        <begin position="37"/>
        <end position="57"/>
    </location>
</feature>
<keyword evidence="1" id="KW-1133">Transmembrane helix</keyword>
<proteinExistence type="predicted"/>
<gene>
    <name evidence="3" type="ORF">HER31_13095</name>
</gene>
<protein>
    <submittedName>
        <fullName evidence="3">General secretion pathway protein GspB</fullName>
    </submittedName>
</protein>
<accession>A0A6H1UF92</accession>
<evidence type="ECO:0000256" key="1">
    <source>
        <dbReference type="SAM" id="Phobius"/>
    </source>
</evidence>
<dbReference type="Pfam" id="PF16537">
    <property type="entry name" value="T2SSB"/>
    <property type="match status" value="1"/>
</dbReference>
<dbReference type="KEGG" id="fes:HER31_13095"/>